<comment type="cofactor">
    <cofactor evidence="2">
        <name>[4Fe-4S] cluster</name>
        <dbReference type="ChEBI" id="CHEBI:49883"/>
    </cofactor>
</comment>
<dbReference type="GO" id="GO:0000155">
    <property type="term" value="F:phosphorelay sensor kinase activity"/>
    <property type="evidence" value="ECO:0007669"/>
    <property type="project" value="InterPro"/>
</dbReference>
<organism evidence="17 18">
    <name type="scientific">Sulfobacillus benefaciens</name>
    <dbReference type="NCBI Taxonomy" id="453960"/>
    <lineage>
        <taxon>Bacteria</taxon>
        <taxon>Bacillati</taxon>
        <taxon>Bacillota</taxon>
        <taxon>Clostridia</taxon>
        <taxon>Eubacteriales</taxon>
        <taxon>Clostridiales Family XVII. Incertae Sedis</taxon>
        <taxon>Sulfobacillus</taxon>
    </lineage>
</organism>
<sequence length="525" mass="58191">MKHTEPWMGADQIGLLKDIAEALNGTYDISSAMAAILPRLSEVLGLQTAWAFRYDSKRGSFVEVGASGLPPALAYDNAAALKSSWCECQERFVKGRLKTAANIVRCSRLRDAVGEKHNLVFHASIPLRAKEKPLGILNVAAAGESVFTRNALDLLRAVGYQVAVAIDRSRMLSAAQQYSRQLQSLAGLAIDLATITDPERILTTAAERLVDTLGFDACGIMRREEVSRDYEVVVKVVRRHTGQEDSMYSYLDPSQPSLPFREQLLLPSAQSVIMQPVPHTEYWVRLESDTRAAFDQTDENIVMVFCGHIAAALENARLHAQSLQDVKWRERRQVAADLHDSVSQRLFSAQLLLRTLAVKIPDQSATNLVHQIQDLVHTSQQELRDLVNTLRSKDPRGFAKRIWDRLEPLGPELGIDVDCKIPLDVDQWLSLEQDDALCNIVDEAMQNVLKHSGATKVNILVGRHQNRIMVTISDNGIGFNLDGVTRGLGLYSMQDRIRALGGTLYIETAPGQGTILRTVLPLSEG</sequence>
<dbReference type="GO" id="GO:0046872">
    <property type="term" value="F:metal ion binding"/>
    <property type="evidence" value="ECO:0007669"/>
    <property type="project" value="UniProtKB-KW"/>
</dbReference>
<dbReference type="InterPro" id="IPR036890">
    <property type="entry name" value="HATPase_C_sf"/>
</dbReference>
<dbReference type="InterPro" id="IPR029016">
    <property type="entry name" value="GAF-like_dom_sf"/>
</dbReference>
<keyword evidence="7" id="KW-0963">Cytoplasm</keyword>
<dbReference type="InterPro" id="IPR050482">
    <property type="entry name" value="Sensor_HK_TwoCompSys"/>
</dbReference>
<evidence type="ECO:0000256" key="10">
    <source>
        <dbReference type="ARBA" id="ARBA00022777"/>
    </source>
</evidence>
<evidence type="ECO:0000256" key="5">
    <source>
        <dbReference type="ARBA" id="ARBA00017322"/>
    </source>
</evidence>
<keyword evidence="12" id="KW-0902">Two-component regulatory system</keyword>
<evidence type="ECO:0000256" key="12">
    <source>
        <dbReference type="ARBA" id="ARBA00023012"/>
    </source>
</evidence>
<dbReference type="SMART" id="SM00387">
    <property type="entry name" value="HATPase_c"/>
    <property type="match status" value="1"/>
</dbReference>
<dbReference type="SUPFAM" id="SSF55781">
    <property type="entry name" value="GAF domain-like"/>
    <property type="match status" value="2"/>
</dbReference>
<keyword evidence="9" id="KW-0479">Metal-binding</keyword>
<dbReference type="EC" id="2.7.13.3" evidence="4"/>
<dbReference type="InterPro" id="IPR005467">
    <property type="entry name" value="His_kinase_dom"/>
</dbReference>
<evidence type="ECO:0000256" key="3">
    <source>
        <dbReference type="ARBA" id="ARBA00004496"/>
    </source>
</evidence>
<dbReference type="EMBL" id="PXYW01000021">
    <property type="protein sequence ID" value="PSR33369.1"/>
    <property type="molecule type" value="Genomic_DNA"/>
</dbReference>
<dbReference type="CDD" id="cd16917">
    <property type="entry name" value="HATPase_UhpB-NarQ-NarX-like"/>
    <property type="match status" value="1"/>
</dbReference>
<evidence type="ECO:0000256" key="15">
    <source>
        <dbReference type="ARBA" id="ARBA00030800"/>
    </source>
</evidence>
<evidence type="ECO:0000256" key="2">
    <source>
        <dbReference type="ARBA" id="ARBA00001966"/>
    </source>
</evidence>
<dbReference type="InterPro" id="IPR004358">
    <property type="entry name" value="Sig_transdc_His_kin-like_C"/>
</dbReference>
<dbReference type="InterPro" id="IPR011712">
    <property type="entry name" value="Sig_transdc_His_kin_sub3_dim/P"/>
</dbReference>
<evidence type="ECO:0000313" key="17">
    <source>
        <dbReference type="EMBL" id="PSR33369.1"/>
    </source>
</evidence>
<evidence type="ECO:0000256" key="8">
    <source>
        <dbReference type="ARBA" id="ARBA00022679"/>
    </source>
</evidence>
<evidence type="ECO:0000256" key="11">
    <source>
        <dbReference type="ARBA" id="ARBA00023004"/>
    </source>
</evidence>
<dbReference type="SUPFAM" id="SSF55874">
    <property type="entry name" value="ATPase domain of HSP90 chaperone/DNA topoisomerase II/histidine kinase"/>
    <property type="match status" value="1"/>
</dbReference>
<reference evidence="17 18" key="1">
    <citation type="journal article" date="2014" name="BMC Genomics">
        <title>Comparison of environmental and isolate Sulfobacillus genomes reveals diverse carbon, sulfur, nitrogen, and hydrogen metabolisms.</title>
        <authorList>
            <person name="Justice N.B."/>
            <person name="Norman A."/>
            <person name="Brown C.T."/>
            <person name="Singh A."/>
            <person name="Thomas B.C."/>
            <person name="Banfield J.F."/>
        </authorList>
    </citation>
    <scope>NUCLEOTIDE SEQUENCE [LARGE SCALE GENOMIC DNA]</scope>
    <source>
        <strain evidence="17">AMDSBA4</strain>
    </source>
</reference>
<name>A0A2T2XFV5_9FIRM</name>
<keyword evidence="11" id="KW-0408">Iron</keyword>
<evidence type="ECO:0000256" key="1">
    <source>
        <dbReference type="ARBA" id="ARBA00000085"/>
    </source>
</evidence>
<evidence type="ECO:0000256" key="14">
    <source>
        <dbReference type="ARBA" id="ARBA00024827"/>
    </source>
</evidence>
<dbReference type="Gene3D" id="3.30.450.40">
    <property type="match status" value="2"/>
</dbReference>
<comment type="caution">
    <text evidence="17">The sequence shown here is derived from an EMBL/GenBank/DDBJ whole genome shotgun (WGS) entry which is preliminary data.</text>
</comment>
<dbReference type="InterPro" id="IPR003594">
    <property type="entry name" value="HATPase_dom"/>
</dbReference>
<dbReference type="Gene3D" id="1.20.5.1930">
    <property type="match status" value="1"/>
</dbReference>
<dbReference type="Proteomes" id="UP000242972">
    <property type="component" value="Unassembled WGS sequence"/>
</dbReference>
<dbReference type="SMART" id="SM00065">
    <property type="entry name" value="GAF"/>
    <property type="match status" value="1"/>
</dbReference>
<comment type="subcellular location">
    <subcellularLocation>
        <location evidence="3">Cytoplasm</location>
    </subcellularLocation>
</comment>
<gene>
    <name evidence="17" type="ORF">C7B46_09940</name>
</gene>
<accession>A0A2T2XFV5</accession>
<dbReference type="GO" id="GO:0046983">
    <property type="term" value="F:protein dimerization activity"/>
    <property type="evidence" value="ECO:0007669"/>
    <property type="project" value="InterPro"/>
</dbReference>
<protein>
    <recommendedName>
        <fullName evidence="5">Oxygen sensor histidine kinase NreB</fullName>
        <ecNumber evidence="4">2.7.13.3</ecNumber>
    </recommendedName>
    <alternativeName>
        <fullName evidence="15">Nitrogen regulation protein B</fullName>
    </alternativeName>
</protein>
<keyword evidence="10 17" id="KW-0418">Kinase</keyword>
<keyword evidence="13" id="KW-0411">Iron-sulfur</keyword>
<dbReference type="AlphaFoldDB" id="A0A2T2XFV5"/>
<dbReference type="Gene3D" id="3.30.565.10">
    <property type="entry name" value="Histidine kinase-like ATPase, C-terminal domain"/>
    <property type="match status" value="1"/>
</dbReference>
<evidence type="ECO:0000256" key="7">
    <source>
        <dbReference type="ARBA" id="ARBA00022490"/>
    </source>
</evidence>
<evidence type="ECO:0000256" key="13">
    <source>
        <dbReference type="ARBA" id="ARBA00023014"/>
    </source>
</evidence>
<dbReference type="Pfam" id="PF07730">
    <property type="entry name" value="HisKA_3"/>
    <property type="match status" value="1"/>
</dbReference>
<feature type="domain" description="Histidine kinase" evidence="16">
    <location>
        <begin position="333"/>
        <end position="524"/>
    </location>
</feature>
<evidence type="ECO:0000313" key="18">
    <source>
        <dbReference type="Proteomes" id="UP000242972"/>
    </source>
</evidence>
<evidence type="ECO:0000259" key="16">
    <source>
        <dbReference type="PROSITE" id="PS50109"/>
    </source>
</evidence>
<evidence type="ECO:0000256" key="6">
    <source>
        <dbReference type="ARBA" id="ARBA00022485"/>
    </source>
</evidence>
<dbReference type="PRINTS" id="PR00344">
    <property type="entry name" value="BCTRLSENSOR"/>
</dbReference>
<comment type="function">
    <text evidence="14">Member of the two-component regulatory system NreB/NreC involved in the control of dissimilatory nitrate/nitrite reduction in response to oxygen. NreB functions as a direct oxygen sensor histidine kinase which is autophosphorylated, in the absence of oxygen, probably at the conserved histidine residue, and transfers its phosphate group probably to a conserved aspartate residue of NreC. NreB/NreC activates the expression of the nitrate (narGHJI) and nitrite (nir) reductase operons, as well as the putative nitrate transporter gene narT.</text>
</comment>
<proteinExistence type="predicted"/>
<dbReference type="InterPro" id="IPR003018">
    <property type="entry name" value="GAF"/>
</dbReference>
<keyword evidence="6" id="KW-0004">4Fe-4S</keyword>
<dbReference type="PANTHER" id="PTHR24421">
    <property type="entry name" value="NITRATE/NITRITE SENSOR PROTEIN NARX-RELATED"/>
    <property type="match status" value="1"/>
</dbReference>
<evidence type="ECO:0000256" key="4">
    <source>
        <dbReference type="ARBA" id="ARBA00012438"/>
    </source>
</evidence>
<dbReference type="Pfam" id="PF13185">
    <property type="entry name" value="GAF_2"/>
    <property type="match status" value="1"/>
</dbReference>
<dbReference type="GO" id="GO:0005737">
    <property type="term" value="C:cytoplasm"/>
    <property type="evidence" value="ECO:0007669"/>
    <property type="project" value="UniProtKB-SubCell"/>
</dbReference>
<dbReference type="Pfam" id="PF02518">
    <property type="entry name" value="HATPase_c"/>
    <property type="match status" value="1"/>
</dbReference>
<dbReference type="GO" id="GO:0016020">
    <property type="term" value="C:membrane"/>
    <property type="evidence" value="ECO:0007669"/>
    <property type="project" value="InterPro"/>
</dbReference>
<evidence type="ECO:0000256" key="9">
    <source>
        <dbReference type="ARBA" id="ARBA00022723"/>
    </source>
</evidence>
<comment type="catalytic activity">
    <reaction evidence="1">
        <text>ATP + protein L-histidine = ADP + protein N-phospho-L-histidine.</text>
        <dbReference type="EC" id="2.7.13.3"/>
    </reaction>
</comment>
<keyword evidence="8" id="KW-0808">Transferase</keyword>
<dbReference type="GO" id="GO:0051539">
    <property type="term" value="F:4 iron, 4 sulfur cluster binding"/>
    <property type="evidence" value="ECO:0007669"/>
    <property type="project" value="UniProtKB-KW"/>
</dbReference>
<dbReference type="PROSITE" id="PS50109">
    <property type="entry name" value="HIS_KIN"/>
    <property type="match status" value="1"/>
</dbReference>